<gene>
    <name evidence="1" type="ORF">HZF05_11180</name>
</gene>
<dbReference type="EMBL" id="JACEIB010000006">
    <property type="protein sequence ID" value="MBA2934657.1"/>
    <property type="molecule type" value="Genomic_DNA"/>
</dbReference>
<dbReference type="AlphaFoldDB" id="A0A838L6I5"/>
<reference evidence="1 2" key="1">
    <citation type="submission" date="2020-07" db="EMBL/GenBank/DDBJ databases">
        <authorList>
            <person name="Sun Q."/>
        </authorList>
    </citation>
    <scope>NUCLEOTIDE SEQUENCE [LARGE SCALE GENOMIC DNA]</scope>
    <source>
        <strain evidence="1 2">CGMCC 1.13654</strain>
    </source>
</reference>
<proteinExistence type="predicted"/>
<accession>A0A838L6I5</accession>
<name>A0A838L6I5_9SPHN</name>
<keyword evidence="2" id="KW-1185">Reference proteome</keyword>
<evidence type="ECO:0000313" key="2">
    <source>
        <dbReference type="Proteomes" id="UP000570166"/>
    </source>
</evidence>
<dbReference type="Proteomes" id="UP000570166">
    <property type="component" value="Unassembled WGS sequence"/>
</dbReference>
<organism evidence="1 2">
    <name type="scientific">Sphingomonas chungangi</name>
    <dbReference type="NCBI Taxonomy" id="2683589"/>
    <lineage>
        <taxon>Bacteria</taxon>
        <taxon>Pseudomonadati</taxon>
        <taxon>Pseudomonadota</taxon>
        <taxon>Alphaproteobacteria</taxon>
        <taxon>Sphingomonadales</taxon>
        <taxon>Sphingomonadaceae</taxon>
        <taxon>Sphingomonas</taxon>
    </lineage>
</organism>
<evidence type="ECO:0000313" key="1">
    <source>
        <dbReference type="EMBL" id="MBA2934657.1"/>
    </source>
</evidence>
<sequence>MADRASASIVLGGTLSHIHVDDLIAAIGADRLCVDYGDRPLDETDIISGFSLYGAATGVAGASFDAVEAFCRDHGLHYVRRSDACPGSWDTNMVVFTGDGDVRTFASDDAGTVMLSIDEIRDLGSMSAIYNYVGPAMLDVGPLVIVGSDPPVAGGQATGGDSDG</sequence>
<comment type="caution">
    <text evidence="1">The sequence shown here is derived from an EMBL/GenBank/DDBJ whole genome shotgun (WGS) entry which is preliminary data.</text>
</comment>
<protein>
    <submittedName>
        <fullName evidence="1">Uncharacterized protein</fullName>
    </submittedName>
</protein>
<dbReference type="RefSeq" id="WP_160366110.1">
    <property type="nucleotide sequence ID" value="NZ_JACEIB010000006.1"/>
</dbReference>